<gene>
    <name evidence="3" type="ORF">DFR51_0090</name>
    <name evidence="2" type="ORF">SmB9_11320</name>
</gene>
<organism evidence="2 4">
    <name type="scientific">Sphingosinicella microcystinivorans</name>
    <dbReference type="NCBI Taxonomy" id="335406"/>
    <lineage>
        <taxon>Bacteria</taxon>
        <taxon>Pseudomonadati</taxon>
        <taxon>Pseudomonadota</taxon>
        <taxon>Alphaproteobacteria</taxon>
        <taxon>Sphingomonadales</taxon>
        <taxon>Sphingosinicellaceae</taxon>
        <taxon>Sphingosinicella</taxon>
    </lineage>
</organism>
<dbReference type="KEGG" id="smic:SmB9_11320"/>
<accession>A0AAD1D536</accession>
<feature type="transmembrane region" description="Helical" evidence="1">
    <location>
        <begin position="135"/>
        <end position="153"/>
    </location>
</feature>
<keyword evidence="1" id="KW-1133">Transmembrane helix</keyword>
<evidence type="ECO:0000256" key="1">
    <source>
        <dbReference type="SAM" id="Phobius"/>
    </source>
</evidence>
<dbReference type="Proteomes" id="UP000276029">
    <property type="component" value="Unassembled WGS sequence"/>
</dbReference>
<keyword evidence="1" id="KW-0472">Membrane</keyword>
<reference evidence="2 4" key="1">
    <citation type="submission" date="2018-06" db="EMBL/GenBank/DDBJ databases">
        <title>Complete Genome Sequence of the Microcystin-Degrading Bacterium Sphingosinicella microcystinivorans Strain B-9.</title>
        <authorList>
            <person name="Jin H."/>
            <person name="Nishizawa T."/>
            <person name="Guo Y."/>
            <person name="Nishizawa A."/>
            <person name="Park H."/>
            <person name="Kato H."/>
            <person name="Tsuji K."/>
            <person name="Harada K."/>
        </authorList>
    </citation>
    <scope>NUCLEOTIDE SEQUENCE [LARGE SCALE GENOMIC DNA]</scope>
    <source>
        <strain evidence="2 4">B9</strain>
    </source>
</reference>
<feature type="transmembrane region" description="Helical" evidence="1">
    <location>
        <begin position="196"/>
        <end position="217"/>
    </location>
</feature>
<protein>
    <submittedName>
        <fullName evidence="2">Uncharacterized protein</fullName>
    </submittedName>
</protein>
<dbReference type="EMBL" id="RBWX01000007">
    <property type="protein sequence ID" value="RKS90559.1"/>
    <property type="molecule type" value="Genomic_DNA"/>
</dbReference>
<sequence>MRCRAKSRPTTRKSATRKSGVYSLDGLNLARTSARAARLLFTGFGRCVCDSGRFRHGRGSLLVLRRGTAATLGRCGDFGLLDIGTARAARQRAEGAFVFALIIFRLRRGTRLLVALLRLLTLGALRTLLALRPLAITVLTIAVLALTALRTILPLMAGLETLALAALFLGAAVALALFVLVALVLAVIIFVADVALVILAAAAIRAIIVLLVLRLTLFLPRTHLGDDAVVVIGVLQIIFGLDAFTLLVRLAGEIRVFLEQLKRIAPLARLHVAVAHFATATLLGTRIAAPTTPTGLLLSISHEILFSPILPAEPTVVVQDVRSHPRKGPEATAKRFCLS</sequence>
<evidence type="ECO:0000313" key="2">
    <source>
        <dbReference type="EMBL" id="BBE33474.1"/>
    </source>
</evidence>
<keyword evidence="5" id="KW-1185">Reference proteome</keyword>
<feature type="transmembrane region" description="Helical" evidence="1">
    <location>
        <begin position="165"/>
        <end position="190"/>
    </location>
</feature>
<name>A0AAD1D536_SPHMI</name>
<proteinExistence type="predicted"/>
<dbReference type="AlphaFoldDB" id="A0AAD1D536"/>
<evidence type="ECO:0000313" key="5">
    <source>
        <dbReference type="Proteomes" id="UP000276029"/>
    </source>
</evidence>
<feature type="transmembrane region" description="Helical" evidence="1">
    <location>
        <begin position="229"/>
        <end position="250"/>
    </location>
</feature>
<keyword evidence="1" id="KW-0812">Transmembrane</keyword>
<dbReference type="EMBL" id="AP018711">
    <property type="protein sequence ID" value="BBE33474.1"/>
    <property type="molecule type" value="Genomic_DNA"/>
</dbReference>
<evidence type="ECO:0000313" key="4">
    <source>
        <dbReference type="Proteomes" id="UP000275727"/>
    </source>
</evidence>
<dbReference type="Proteomes" id="UP000275727">
    <property type="component" value="Chromosome"/>
</dbReference>
<reference evidence="3 5" key="2">
    <citation type="submission" date="2018-10" db="EMBL/GenBank/DDBJ databases">
        <title>Genomic Encyclopedia of Type Strains, Phase IV (KMG-IV): sequencing the most valuable type-strain genomes for metagenomic binning, comparative biology and taxonomic classification.</title>
        <authorList>
            <person name="Goeker M."/>
        </authorList>
    </citation>
    <scope>NUCLEOTIDE SEQUENCE [LARGE SCALE GENOMIC DNA]</scope>
    <source>
        <strain evidence="3 5">DSM 19791</strain>
    </source>
</reference>
<evidence type="ECO:0000313" key="3">
    <source>
        <dbReference type="EMBL" id="RKS90559.1"/>
    </source>
</evidence>